<dbReference type="Proteomes" id="UP000503129">
    <property type="component" value="Chromosome"/>
</dbReference>
<dbReference type="PROSITE" id="PS51186">
    <property type="entry name" value="GNAT"/>
    <property type="match status" value="1"/>
</dbReference>
<dbReference type="EMBL" id="CP030118">
    <property type="protein sequence ID" value="QDL12311.1"/>
    <property type="molecule type" value="Genomic_DNA"/>
</dbReference>
<dbReference type="InterPro" id="IPR016181">
    <property type="entry name" value="Acyl_CoA_acyltransferase"/>
</dbReference>
<dbReference type="PANTHER" id="PTHR43072">
    <property type="entry name" value="N-ACETYLTRANSFERASE"/>
    <property type="match status" value="1"/>
</dbReference>
<dbReference type="Pfam" id="PF13420">
    <property type="entry name" value="Acetyltransf_4"/>
    <property type="match status" value="1"/>
</dbReference>
<dbReference type="AlphaFoldDB" id="A0A856MRN3"/>
<evidence type="ECO:0000259" key="1">
    <source>
        <dbReference type="PROSITE" id="PS51186"/>
    </source>
</evidence>
<dbReference type="NCBIfam" id="NF040504">
    <property type="entry name" value="resist_ArsN1b"/>
    <property type="match status" value="1"/>
</dbReference>
<dbReference type="GO" id="GO:0016747">
    <property type="term" value="F:acyltransferase activity, transferring groups other than amino-acyl groups"/>
    <property type="evidence" value="ECO:0007669"/>
    <property type="project" value="InterPro"/>
</dbReference>
<gene>
    <name evidence="2" type="ORF">DP114_18840</name>
</gene>
<dbReference type="InterPro" id="IPR000182">
    <property type="entry name" value="GNAT_dom"/>
</dbReference>
<dbReference type="SUPFAM" id="SSF55729">
    <property type="entry name" value="Acyl-CoA N-acyltransferases (Nat)"/>
    <property type="match status" value="1"/>
</dbReference>
<name>A0A856MRN3_9CYAN</name>
<dbReference type="RefSeq" id="WP_169268925.1">
    <property type="nucleotide sequence ID" value="NZ_CAWOXK010000001.1"/>
</dbReference>
<sequence length="201" mass="22880">MSSIIRFATEQDAEQVLEIYAPFCEYSPVSFEVQPPTLDEMQQRIAKVLEKLPWLVCERDGEVLGYVYATPHRDRTAYQWAVDVSVYIHDAVRRSGIGRALYTSLFKILVLQGYYSAYAGVTLPNTASERLHKLMGFQFIGIYQSVGYKCGAWHDVVWYELSLQPRRPNPKPPIDINVLHSTIKLEYALASGLSFLKLGVN</sequence>
<dbReference type="CDD" id="cd04301">
    <property type="entry name" value="NAT_SF"/>
    <property type="match status" value="1"/>
</dbReference>
<proteinExistence type="predicted"/>
<evidence type="ECO:0000313" key="2">
    <source>
        <dbReference type="EMBL" id="QDL12311.1"/>
    </source>
</evidence>
<reference evidence="2 3" key="1">
    <citation type="submission" date="2018-06" db="EMBL/GenBank/DDBJ databases">
        <title>Comparative genomics of Brasilonema spp. strains.</title>
        <authorList>
            <person name="Alvarenga D.O."/>
            <person name="Fiore M.F."/>
            <person name="Varani A.M."/>
        </authorList>
    </citation>
    <scope>NUCLEOTIDE SEQUENCE [LARGE SCALE GENOMIC DNA]</scope>
    <source>
        <strain evidence="2 3">CENA114</strain>
    </source>
</reference>
<accession>A0A856MRN3</accession>
<dbReference type="Gene3D" id="3.40.630.30">
    <property type="match status" value="1"/>
</dbReference>
<keyword evidence="3" id="KW-1185">Reference proteome</keyword>
<dbReference type="PANTHER" id="PTHR43072:SF8">
    <property type="entry name" value="ACYLTRANSFERASE FABY-RELATED"/>
    <property type="match status" value="1"/>
</dbReference>
<dbReference type="KEGG" id="bsen:DP114_18840"/>
<evidence type="ECO:0000313" key="3">
    <source>
        <dbReference type="Proteomes" id="UP000503129"/>
    </source>
</evidence>
<protein>
    <submittedName>
        <fullName evidence="2">N-acetyltransferase</fullName>
    </submittedName>
</protein>
<feature type="domain" description="N-acetyltransferase" evidence="1">
    <location>
        <begin position="3"/>
        <end position="164"/>
    </location>
</feature>
<organism evidence="2 3">
    <name type="scientific">Brasilonema sennae CENA114</name>
    <dbReference type="NCBI Taxonomy" id="415709"/>
    <lineage>
        <taxon>Bacteria</taxon>
        <taxon>Bacillati</taxon>
        <taxon>Cyanobacteriota</taxon>
        <taxon>Cyanophyceae</taxon>
        <taxon>Nostocales</taxon>
        <taxon>Scytonemataceae</taxon>
        <taxon>Brasilonema</taxon>
        <taxon>Bromeliae group (in: Brasilonema)</taxon>
    </lineage>
</organism>
<keyword evidence="2" id="KW-0808">Transferase</keyword>